<dbReference type="EMBL" id="JAACYA010000001">
    <property type="protein sequence ID" value="MBK3331879.1"/>
    <property type="molecule type" value="Genomic_DNA"/>
</dbReference>
<organism evidence="2 3">
    <name type="scientific">Persephonella atlantica</name>
    <dbReference type="NCBI Taxonomy" id="2699429"/>
    <lineage>
        <taxon>Bacteria</taxon>
        <taxon>Pseudomonadati</taxon>
        <taxon>Aquificota</taxon>
        <taxon>Aquificia</taxon>
        <taxon>Aquificales</taxon>
        <taxon>Hydrogenothermaceae</taxon>
        <taxon>Persephonella</taxon>
    </lineage>
</organism>
<evidence type="ECO:0000256" key="1">
    <source>
        <dbReference type="SAM" id="Phobius"/>
    </source>
</evidence>
<comment type="caution">
    <text evidence="2">The sequence shown here is derived from an EMBL/GenBank/DDBJ whole genome shotgun (WGS) entry which is preliminary data.</text>
</comment>
<name>A0ABS1GG35_9AQUI</name>
<accession>A0ABS1GG35</accession>
<evidence type="ECO:0000313" key="3">
    <source>
        <dbReference type="Proteomes" id="UP000772812"/>
    </source>
</evidence>
<dbReference type="Proteomes" id="UP000772812">
    <property type="component" value="Unassembled WGS sequence"/>
</dbReference>
<gene>
    <name evidence="2" type="ORF">GWK41_02205</name>
</gene>
<protein>
    <submittedName>
        <fullName evidence="2">ATP synthase subunit I</fullName>
    </submittedName>
</protein>
<keyword evidence="3" id="KW-1185">Reference proteome</keyword>
<sequence length="106" mass="11796">MKVLFYFPLFVLGVVAGFFYFTHLFKSVSSFGTDKGKVLRSMMLRLPIPVVAVLLGSLAGIGGIISVLVGFTVFQIYFLVKVGSQLKKEVEEEAERLSQEENTENK</sequence>
<reference evidence="2 3" key="1">
    <citation type="journal article" date="2021" name="Syst. Appl. Microbiol.">
        <title>Persephonella atlantica sp. nov.: How to adapt to physico-chemical gradients in high temperature hydrothermal habitats.</title>
        <authorList>
            <person name="Francois D.X."/>
            <person name="Godfroy A."/>
            <person name="Mathien C."/>
            <person name="Aube J."/>
            <person name="Cathalot C."/>
            <person name="Lesongeur F."/>
            <person name="L'Haridon S."/>
            <person name="Philippon X."/>
            <person name="Roussel E.G."/>
        </authorList>
    </citation>
    <scope>NUCLEOTIDE SEQUENCE [LARGE SCALE GENOMIC DNA]</scope>
    <source>
        <strain evidence="2 3">MO1340</strain>
    </source>
</reference>
<feature type="transmembrane region" description="Helical" evidence="1">
    <location>
        <begin position="6"/>
        <end position="25"/>
    </location>
</feature>
<keyword evidence="1" id="KW-0472">Membrane</keyword>
<evidence type="ECO:0000313" key="2">
    <source>
        <dbReference type="EMBL" id="MBK3331879.1"/>
    </source>
</evidence>
<keyword evidence="1" id="KW-1133">Transmembrane helix</keyword>
<proteinExistence type="predicted"/>
<feature type="transmembrane region" description="Helical" evidence="1">
    <location>
        <begin position="46"/>
        <end position="78"/>
    </location>
</feature>
<keyword evidence="1" id="KW-0812">Transmembrane</keyword>